<dbReference type="STRING" id="212717.CTC_01696"/>
<accession>Q893W1</accession>
<sequence>MGRGIRMKIKINKQKIAFSLSVIFIALSFAVKSNNFLNSINTIFYKDKISIAKKESERFKEEDIKSRIGEILKTLKEGNDYIEKDIKNKDISKESEEIIDISIEATESIESSIKGLENYINKEKDIKNSIVLRAYYRDLKTYLKKGDFKGADNVLKNKIKFLIKEL</sequence>
<organism evidence="1 2">
    <name type="scientific">Clostridium tetani (strain Massachusetts / E88)</name>
    <dbReference type="NCBI Taxonomy" id="212717"/>
    <lineage>
        <taxon>Bacteria</taxon>
        <taxon>Bacillati</taxon>
        <taxon>Bacillota</taxon>
        <taxon>Clostridia</taxon>
        <taxon>Eubacteriales</taxon>
        <taxon>Clostridiaceae</taxon>
        <taxon>Clostridium</taxon>
    </lineage>
</organism>
<keyword evidence="2" id="KW-1185">Reference proteome</keyword>
<dbReference type="KEGG" id="ctc:CTC_01696"/>
<gene>
    <name evidence="1" type="ordered locus">CTC_01696</name>
</gene>
<proteinExistence type="predicted"/>
<reference evidence="1 2" key="1">
    <citation type="journal article" date="2003" name="Proc. Natl. Acad. Sci. U.S.A.">
        <title>The genome sequence of Clostridium tetani, the causative agent of tetanus disease.</title>
        <authorList>
            <person name="Brueggemann H."/>
            <person name="Baumer S."/>
            <person name="Fricke W.F."/>
            <person name="Wiezer A."/>
            <person name="Liesegang H."/>
            <person name="Decker I."/>
            <person name="Herzberg C."/>
            <person name="Martinez-Arias R."/>
            <person name="Merkl R."/>
            <person name="Henne A."/>
            <person name="Gottschalk G."/>
        </authorList>
    </citation>
    <scope>NUCLEOTIDE SEQUENCE [LARGE SCALE GENOMIC DNA]</scope>
    <source>
        <strain evidence="2">Massachusetts / E88</strain>
    </source>
</reference>
<protein>
    <submittedName>
        <fullName evidence="1">Transcriptional regulatory protein</fullName>
    </submittedName>
</protein>
<dbReference type="HOGENOM" id="CLU_1649221_0_0_9"/>
<dbReference type="AlphaFoldDB" id="Q893W1"/>
<dbReference type="EMBL" id="AE015927">
    <property type="protein sequence ID" value="AAO36231.1"/>
    <property type="molecule type" value="Genomic_DNA"/>
</dbReference>
<dbReference type="Proteomes" id="UP000001412">
    <property type="component" value="Chromosome"/>
</dbReference>
<name>Q893W1_CLOTE</name>
<evidence type="ECO:0000313" key="2">
    <source>
        <dbReference type="Proteomes" id="UP000001412"/>
    </source>
</evidence>
<evidence type="ECO:0000313" key="1">
    <source>
        <dbReference type="EMBL" id="AAO36231.1"/>
    </source>
</evidence>